<dbReference type="Proteomes" id="UP000032452">
    <property type="component" value="Unassembled WGS sequence"/>
</dbReference>
<gene>
    <name evidence="3" type="ORF">UH38_01975</name>
</gene>
<evidence type="ECO:0000256" key="2">
    <source>
        <dbReference type="SAM" id="SignalP"/>
    </source>
</evidence>
<dbReference type="STRING" id="1618023.UH38_01975"/>
<feature type="signal peptide" evidence="2">
    <location>
        <begin position="1"/>
        <end position="28"/>
    </location>
</feature>
<evidence type="ECO:0008006" key="5">
    <source>
        <dbReference type="Google" id="ProtNLM"/>
    </source>
</evidence>
<dbReference type="InterPro" id="IPR011659">
    <property type="entry name" value="WD40"/>
</dbReference>
<keyword evidence="2" id="KW-0732">Signal</keyword>
<proteinExistence type="inferred from homology"/>
<dbReference type="AlphaFoldDB" id="A0A0D8ZXQ0"/>
<accession>A0A0D8ZXQ0</accession>
<comment type="caution">
    <text evidence="3">The sequence shown here is derived from an EMBL/GenBank/DDBJ whole genome shotgun (WGS) entry which is preliminary data.</text>
</comment>
<dbReference type="PATRIC" id="fig|1618023.3.peg.1642"/>
<evidence type="ECO:0000313" key="4">
    <source>
        <dbReference type="Proteomes" id="UP000032452"/>
    </source>
</evidence>
<dbReference type="SUPFAM" id="SSF82171">
    <property type="entry name" value="DPP6 N-terminal domain-like"/>
    <property type="match status" value="1"/>
</dbReference>
<sequence length="190" mass="21363">MKNFSSLFLLQRCLRWSFSLGLIGLAVACSPSDPFSGPSSLNSRYTDEQPALSGNGRYLAFVSNRGGDRNILLYDLQLQQLISLPRLNRRDAITENPSISYTGRYIVYLTSEQGRLMLVLYDRVTRQPQILNQWYQGWVRNPSISPDGRFVVFESSSRGQWDIEVLDRGPNVELDLPDSPVPGSSSTVSP</sequence>
<dbReference type="Pfam" id="PF07676">
    <property type="entry name" value="PD40"/>
    <property type="match status" value="2"/>
</dbReference>
<dbReference type="PANTHER" id="PTHR36842:SF2">
    <property type="entry name" value="SLR0505 PROTEIN"/>
    <property type="match status" value="1"/>
</dbReference>
<dbReference type="InterPro" id="IPR011042">
    <property type="entry name" value="6-blade_b-propeller_TolB-like"/>
</dbReference>
<feature type="chain" id="PRO_5002337351" description="Biopolymer transporter Tol" evidence="2">
    <location>
        <begin position="29"/>
        <end position="190"/>
    </location>
</feature>
<dbReference type="PANTHER" id="PTHR36842">
    <property type="entry name" value="PROTEIN TOLB HOMOLOG"/>
    <property type="match status" value="1"/>
</dbReference>
<dbReference type="Gene3D" id="2.120.10.30">
    <property type="entry name" value="TolB, C-terminal domain"/>
    <property type="match status" value="1"/>
</dbReference>
<dbReference type="RefSeq" id="WP_045052903.1">
    <property type="nucleotide sequence ID" value="NZ_CAWMDP010000017.1"/>
</dbReference>
<name>A0A0D8ZXQ0_9CYAN</name>
<reference evidence="3 4" key="1">
    <citation type="submission" date="2015-02" db="EMBL/GenBank/DDBJ databases">
        <title>Draft genome of a novel marine cyanobacterium (Chroococcales) isolated from South Atlantic Ocean.</title>
        <authorList>
            <person name="Rigonato J."/>
            <person name="Alvarenga D.O."/>
            <person name="Branco L.H."/>
            <person name="Varani A.M."/>
            <person name="Brandini F.P."/>
            <person name="Fiore M.F."/>
        </authorList>
    </citation>
    <scope>NUCLEOTIDE SEQUENCE [LARGE SCALE GENOMIC DNA]</scope>
    <source>
        <strain evidence="3 4">CENA595</strain>
    </source>
</reference>
<protein>
    <recommendedName>
        <fullName evidence="5">Biopolymer transporter Tol</fullName>
    </recommendedName>
</protein>
<dbReference type="EMBL" id="JYON01000001">
    <property type="protein sequence ID" value="KJH73553.1"/>
    <property type="molecule type" value="Genomic_DNA"/>
</dbReference>
<organism evidence="3 4">
    <name type="scientific">Aliterella atlantica CENA595</name>
    <dbReference type="NCBI Taxonomy" id="1618023"/>
    <lineage>
        <taxon>Bacteria</taxon>
        <taxon>Bacillati</taxon>
        <taxon>Cyanobacteriota</taxon>
        <taxon>Cyanophyceae</taxon>
        <taxon>Chroococcidiopsidales</taxon>
        <taxon>Aliterellaceae</taxon>
        <taxon>Aliterella</taxon>
    </lineage>
</organism>
<keyword evidence="4" id="KW-1185">Reference proteome</keyword>
<evidence type="ECO:0000313" key="3">
    <source>
        <dbReference type="EMBL" id="KJH73553.1"/>
    </source>
</evidence>
<comment type="similarity">
    <text evidence="1">Belongs to the TolB family.</text>
</comment>
<evidence type="ECO:0000256" key="1">
    <source>
        <dbReference type="ARBA" id="ARBA00009820"/>
    </source>
</evidence>
<dbReference type="PROSITE" id="PS51257">
    <property type="entry name" value="PROKAR_LIPOPROTEIN"/>
    <property type="match status" value="1"/>
</dbReference>